<dbReference type="Proteomes" id="UP001430953">
    <property type="component" value="Unassembled WGS sequence"/>
</dbReference>
<organism evidence="2 3">
    <name type="scientific">Cardiocondyla obscurior</name>
    <dbReference type="NCBI Taxonomy" id="286306"/>
    <lineage>
        <taxon>Eukaryota</taxon>
        <taxon>Metazoa</taxon>
        <taxon>Ecdysozoa</taxon>
        <taxon>Arthropoda</taxon>
        <taxon>Hexapoda</taxon>
        <taxon>Insecta</taxon>
        <taxon>Pterygota</taxon>
        <taxon>Neoptera</taxon>
        <taxon>Endopterygota</taxon>
        <taxon>Hymenoptera</taxon>
        <taxon>Apocrita</taxon>
        <taxon>Aculeata</taxon>
        <taxon>Formicoidea</taxon>
        <taxon>Formicidae</taxon>
        <taxon>Myrmicinae</taxon>
        <taxon>Cardiocondyla</taxon>
    </lineage>
</organism>
<gene>
    <name evidence="2" type="ORF">PUN28_017640</name>
</gene>
<feature type="compositionally biased region" description="Basic residues" evidence="1">
    <location>
        <begin position="1"/>
        <end position="10"/>
    </location>
</feature>
<keyword evidence="3" id="KW-1185">Reference proteome</keyword>
<evidence type="ECO:0000256" key="1">
    <source>
        <dbReference type="SAM" id="MobiDB-lite"/>
    </source>
</evidence>
<sequence>MSERRRRPWRHPASAEQPRAQCSSVRMEKLRGQCNLRAVLYASVTGRREMLFSKSAIEIISDEINVTGYGLLVTYRRVHLGFIVSSI</sequence>
<evidence type="ECO:0000313" key="2">
    <source>
        <dbReference type="EMBL" id="KAL0103511.1"/>
    </source>
</evidence>
<accession>A0AAW2EMC1</accession>
<protein>
    <submittedName>
        <fullName evidence="2">Uncharacterized protein</fullName>
    </submittedName>
</protein>
<dbReference type="AlphaFoldDB" id="A0AAW2EMC1"/>
<reference evidence="2 3" key="1">
    <citation type="submission" date="2023-03" db="EMBL/GenBank/DDBJ databases">
        <title>High recombination rates correlate with genetic variation in Cardiocondyla obscurior ants.</title>
        <authorList>
            <person name="Errbii M."/>
        </authorList>
    </citation>
    <scope>NUCLEOTIDE SEQUENCE [LARGE SCALE GENOMIC DNA]</scope>
    <source>
        <strain evidence="2">Alpha-2009</strain>
        <tissue evidence="2">Whole body</tissue>
    </source>
</reference>
<name>A0AAW2EMC1_9HYME</name>
<proteinExistence type="predicted"/>
<feature type="region of interest" description="Disordered" evidence="1">
    <location>
        <begin position="1"/>
        <end position="22"/>
    </location>
</feature>
<dbReference type="EMBL" id="JADYXP020000021">
    <property type="protein sequence ID" value="KAL0103511.1"/>
    <property type="molecule type" value="Genomic_DNA"/>
</dbReference>
<comment type="caution">
    <text evidence="2">The sequence shown here is derived from an EMBL/GenBank/DDBJ whole genome shotgun (WGS) entry which is preliminary data.</text>
</comment>
<evidence type="ECO:0000313" key="3">
    <source>
        <dbReference type="Proteomes" id="UP001430953"/>
    </source>
</evidence>